<accession>A0ABP7JGR0</accession>
<evidence type="ECO:0000313" key="2">
    <source>
        <dbReference type="Proteomes" id="UP001500888"/>
    </source>
</evidence>
<keyword evidence="2" id="KW-1185">Reference proteome</keyword>
<comment type="caution">
    <text evidence="1">The sequence shown here is derived from an EMBL/GenBank/DDBJ whole genome shotgun (WGS) entry which is preliminary data.</text>
</comment>
<sequence length="70" mass="7522">MNPSPSSQDKPSRPGTGVKVVRTWGGSTYPSAQDHTTAGPLRSEGGRVYTGQFDVSEPMALGDWRVRVAF</sequence>
<evidence type="ECO:0008006" key="3">
    <source>
        <dbReference type="Google" id="ProtNLM"/>
    </source>
</evidence>
<protein>
    <recommendedName>
        <fullName evidence="3">DUF2914 domain-containing protein</fullName>
    </recommendedName>
</protein>
<evidence type="ECO:0000313" key="1">
    <source>
        <dbReference type="EMBL" id="GAA3843132.1"/>
    </source>
</evidence>
<reference evidence="2" key="1">
    <citation type="journal article" date="2019" name="Int. J. Syst. Evol. Microbiol.">
        <title>The Global Catalogue of Microorganisms (GCM) 10K type strain sequencing project: providing services to taxonomists for standard genome sequencing and annotation.</title>
        <authorList>
            <consortium name="The Broad Institute Genomics Platform"/>
            <consortium name="The Broad Institute Genome Sequencing Center for Infectious Disease"/>
            <person name="Wu L."/>
            <person name="Ma J."/>
        </authorList>
    </citation>
    <scope>NUCLEOTIDE SEQUENCE [LARGE SCALE GENOMIC DNA]</scope>
    <source>
        <strain evidence="2">JCM 16908</strain>
    </source>
</reference>
<name>A0ABP7JGR0_9ACTN</name>
<dbReference type="Proteomes" id="UP001500888">
    <property type="component" value="Unassembled WGS sequence"/>
</dbReference>
<gene>
    <name evidence="1" type="ORF">GCM10022226_77630</name>
</gene>
<proteinExistence type="predicted"/>
<dbReference type="EMBL" id="BAAAZR010000052">
    <property type="protein sequence ID" value="GAA3843132.1"/>
    <property type="molecule type" value="Genomic_DNA"/>
</dbReference>
<organism evidence="1 2">
    <name type="scientific">Sphaerisporangium flaviroseum</name>
    <dbReference type="NCBI Taxonomy" id="509199"/>
    <lineage>
        <taxon>Bacteria</taxon>
        <taxon>Bacillati</taxon>
        <taxon>Actinomycetota</taxon>
        <taxon>Actinomycetes</taxon>
        <taxon>Streptosporangiales</taxon>
        <taxon>Streptosporangiaceae</taxon>
        <taxon>Sphaerisporangium</taxon>
    </lineage>
</organism>